<feature type="transmembrane region" description="Helical" evidence="5">
    <location>
        <begin position="78"/>
        <end position="99"/>
    </location>
</feature>
<comment type="subcellular location">
    <subcellularLocation>
        <location evidence="1">Membrane</location>
        <topology evidence="1">Multi-pass membrane protein</topology>
    </subcellularLocation>
</comment>
<protein>
    <submittedName>
        <fullName evidence="7">GtrA family protein</fullName>
    </submittedName>
</protein>
<keyword evidence="2 5" id="KW-0812">Transmembrane</keyword>
<evidence type="ECO:0000259" key="6">
    <source>
        <dbReference type="Pfam" id="PF04138"/>
    </source>
</evidence>
<evidence type="ECO:0000256" key="1">
    <source>
        <dbReference type="ARBA" id="ARBA00004141"/>
    </source>
</evidence>
<name>A0ABT8YM14_9HYPH</name>
<dbReference type="Proteomes" id="UP001174932">
    <property type="component" value="Unassembled WGS sequence"/>
</dbReference>
<keyword evidence="4 5" id="KW-0472">Membrane</keyword>
<comment type="caution">
    <text evidence="7">The sequence shown here is derived from an EMBL/GenBank/DDBJ whole genome shotgun (WGS) entry which is preliminary data.</text>
</comment>
<evidence type="ECO:0000256" key="4">
    <source>
        <dbReference type="ARBA" id="ARBA00023136"/>
    </source>
</evidence>
<feature type="domain" description="GtrA/DPMS transmembrane" evidence="6">
    <location>
        <begin position="18"/>
        <end position="127"/>
    </location>
</feature>
<sequence>MWHLLAKLKSFIVFGGGSLLGAIIDYFITLSLHNHYGLSPGVALVLAMVVSSLVVFLYHDHITFRVAEKGALVRYGRFALLTVLVFGLRFVVLNGLMAWGASTEIAVIVAIVAVSIINFGISSAFIFLKDRP</sequence>
<evidence type="ECO:0000256" key="2">
    <source>
        <dbReference type="ARBA" id="ARBA00022692"/>
    </source>
</evidence>
<gene>
    <name evidence="7" type="ORF">Q4481_10500</name>
</gene>
<accession>A0ABT8YM14</accession>
<proteinExistence type="predicted"/>
<dbReference type="RefSeq" id="WP_304376301.1">
    <property type="nucleotide sequence ID" value="NZ_JAUOZU010000007.1"/>
</dbReference>
<feature type="transmembrane region" description="Helical" evidence="5">
    <location>
        <begin position="38"/>
        <end position="58"/>
    </location>
</feature>
<evidence type="ECO:0000256" key="3">
    <source>
        <dbReference type="ARBA" id="ARBA00022989"/>
    </source>
</evidence>
<keyword evidence="8" id="KW-1185">Reference proteome</keyword>
<organism evidence="7 8">
    <name type="scientific">Rhizobium alvei</name>
    <dbReference type="NCBI Taxonomy" id="1132659"/>
    <lineage>
        <taxon>Bacteria</taxon>
        <taxon>Pseudomonadati</taxon>
        <taxon>Pseudomonadota</taxon>
        <taxon>Alphaproteobacteria</taxon>
        <taxon>Hyphomicrobiales</taxon>
        <taxon>Rhizobiaceae</taxon>
        <taxon>Rhizobium/Agrobacterium group</taxon>
        <taxon>Rhizobium</taxon>
    </lineage>
</organism>
<keyword evidence="3 5" id="KW-1133">Transmembrane helix</keyword>
<evidence type="ECO:0000313" key="7">
    <source>
        <dbReference type="EMBL" id="MDO6964388.1"/>
    </source>
</evidence>
<feature type="transmembrane region" description="Helical" evidence="5">
    <location>
        <begin position="12"/>
        <end position="32"/>
    </location>
</feature>
<evidence type="ECO:0000256" key="5">
    <source>
        <dbReference type="SAM" id="Phobius"/>
    </source>
</evidence>
<dbReference type="EMBL" id="JAUOZU010000007">
    <property type="protein sequence ID" value="MDO6964388.1"/>
    <property type="molecule type" value="Genomic_DNA"/>
</dbReference>
<reference evidence="7" key="2">
    <citation type="submission" date="2023-07" db="EMBL/GenBank/DDBJ databases">
        <authorList>
            <person name="Shen H."/>
        </authorList>
    </citation>
    <scope>NUCLEOTIDE SEQUENCE</scope>
    <source>
        <strain evidence="7">TNR-22</strain>
    </source>
</reference>
<dbReference type="InterPro" id="IPR007267">
    <property type="entry name" value="GtrA_DPMS_TM"/>
</dbReference>
<reference evidence="7" key="1">
    <citation type="journal article" date="2015" name="Int. J. Syst. Evol. Microbiol.">
        <title>Rhizobium alvei sp. nov., isolated from a freshwater river.</title>
        <authorList>
            <person name="Sheu S.Y."/>
            <person name="Huang H.W."/>
            <person name="Young C.C."/>
            <person name="Chen W.M."/>
        </authorList>
    </citation>
    <scope>NUCLEOTIDE SEQUENCE</scope>
    <source>
        <strain evidence="7">TNR-22</strain>
    </source>
</reference>
<dbReference type="Pfam" id="PF04138">
    <property type="entry name" value="GtrA_DPMS_TM"/>
    <property type="match status" value="1"/>
</dbReference>
<evidence type="ECO:0000313" key="8">
    <source>
        <dbReference type="Proteomes" id="UP001174932"/>
    </source>
</evidence>
<feature type="transmembrane region" description="Helical" evidence="5">
    <location>
        <begin position="105"/>
        <end position="128"/>
    </location>
</feature>